<organism evidence="1 2">
    <name type="scientific">Alkalibacterium iburiense</name>
    <dbReference type="NCBI Taxonomy" id="290589"/>
    <lineage>
        <taxon>Bacteria</taxon>
        <taxon>Bacillati</taxon>
        <taxon>Bacillota</taxon>
        <taxon>Bacilli</taxon>
        <taxon>Lactobacillales</taxon>
        <taxon>Carnobacteriaceae</taxon>
        <taxon>Alkalibacterium</taxon>
    </lineage>
</organism>
<sequence length="342" mass="37427">MKWNMDNPWINRLLALVLSILLFSFVTFENQSRIRSTSPTDAASIMSSEVVTNLPIDINVDRELYFVSGVPETATIRLEGPQAVLTQTLATQYFDIVTPDLNLLGPGRHTIPLEAEGLSTQLNYSIMPTEITVEIEEKRVEEHEVRVEFNESTHLADGYTALDPVLSNETVIISGAASTMDLINDVMIIVMPESSEIVDDIEMTLNVLVVDETGDPLNVNISPQQVDVVIPVQGTQRTLPIVLEQVGTPSEEYEYALELAQGEPDSVTLTGETDALEALTNFTVEVDVSGVTESTIRTVPFVLPEGITESDPSDVDVLIRVTPAPEDEVVVDDTLDANGNDD</sequence>
<dbReference type="Gene3D" id="2.170.120.40">
    <property type="entry name" value="YbbR-like domain"/>
    <property type="match status" value="2"/>
</dbReference>
<dbReference type="Gene3D" id="2.170.120.30">
    <property type="match status" value="1"/>
</dbReference>
<dbReference type="RefSeq" id="WP_343756948.1">
    <property type="nucleotide sequence ID" value="NZ_BAAACW010000165.1"/>
</dbReference>
<proteinExistence type="predicted"/>
<gene>
    <name evidence="1" type="ORF">GCM10008932_23920</name>
</gene>
<comment type="caution">
    <text evidence="1">The sequence shown here is derived from an EMBL/GenBank/DDBJ whole genome shotgun (WGS) entry which is preliminary data.</text>
</comment>
<evidence type="ECO:0000313" key="1">
    <source>
        <dbReference type="EMBL" id="GAA0371833.1"/>
    </source>
</evidence>
<dbReference type="InterPro" id="IPR012505">
    <property type="entry name" value="YbbR"/>
</dbReference>
<keyword evidence="2" id="KW-1185">Reference proteome</keyword>
<dbReference type="Pfam" id="PF07949">
    <property type="entry name" value="YbbR"/>
    <property type="match status" value="3"/>
</dbReference>
<reference evidence="1 2" key="1">
    <citation type="journal article" date="2019" name="Int. J. Syst. Evol. Microbiol.">
        <title>The Global Catalogue of Microorganisms (GCM) 10K type strain sequencing project: providing services to taxonomists for standard genome sequencing and annotation.</title>
        <authorList>
            <consortium name="The Broad Institute Genomics Platform"/>
            <consortium name="The Broad Institute Genome Sequencing Center for Infectious Disease"/>
            <person name="Wu L."/>
            <person name="Ma J."/>
        </authorList>
    </citation>
    <scope>NUCLEOTIDE SEQUENCE [LARGE SCALE GENOMIC DNA]</scope>
    <source>
        <strain evidence="1 2">JCM 12662</strain>
    </source>
</reference>
<protein>
    <submittedName>
        <fullName evidence="1">CdaR family protein</fullName>
    </submittedName>
</protein>
<dbReference type="Proteomes" id="UP001501166">
    <property type="component" value="Unassembled WGS sequence"/>
</dbReference>
<accession>A0ABN0XT06</accession>
<evidence type="ECO:0000313" key="2">
    <source>
        <dbReference type="Proteomes" id="UP001501166"/>
    </source>
</evidence>
<name>A0ABN0XT06_9LACT</name>
<dbReference type="PANTHER" id="PTHR37804">
    <property type="entry name" value="CDAA REGULATORY PROTEIN CDAR"/>
    <property type="match status" value="1"/>
</dbReference>
<dbReference type="EMBL" id="BAAACW010000165">
    <property type="protein sequence ID" value="GAA0371833.1"/>
    <property type="molecule type" value="Genomic_DNA"/>
</dbReference>
<dbReference type="InterPro" id="IPR053154">
    <property type="entry name" value="c-di-AMP_regulator"/>
</dbReference>
<dbReference type="PANTHER" id="PTHR37804:SF1">
    <property type="entry name" value="CDAA REGULATORY PROTEIN CDAR"/>
    <property type="match status" value="1"/>
</dbReference>